<dbReference type="FunFam" id="3.40.50.300:FF:000589">
    <property type="entry name" value="ABC transporter, ATP-binding subunit"/>
    <property type="match status" value="1"/>
</dbReference>
<evidence type="ECO:0000256" key="3">
    <source>
        <dbReference type="ARBA" id="ARBA00022475"/>
    </source>
</evidence>
<dbReference type="NCBIfam" id="TIGR01188">
    <property type="entry name" value="drrA"/>
    <property type="match status" value="1"/>
</dbReference>
<comment type="subcellular location">
    <subcellularLocation>
        <location evidence="1">Cell membrane</location>
        <topology evidence="1">Peripheral membrane protein</topology>
        <orientation evidence="1">Cytoplasmic side</orientation>
    </subcellularLocation>
</comment>
<keyword evidence="7" id="KW-0472">Membrane</keyword>
<accession>L0A9V0</accession>
<dbReference type="InterPro" id="IPR005894">
    <property type="entry name" value="DrrA"/>
</dbReference>
<dbReference type="InterPro" id="IPR025302">
    <property type="entry name" value="DrrA1/2-like_C"/>
</dbReference>
<proteinExistence type="inferred from homology"/>
<dbReference type="RefSeq" id="WP_015232523.1">
    <property type="nucleotide sequence ID" value="NC_019791.1"/>
</dbReference>
<dbReference type="Pfam" id="PF13732">
    <property type="entry name" value="DrrA1-3_C"/>
    <property type="match status" value="1"/>
</dbReference>
<dbReference type="GO" id="GO:1900753">
    <property type="term" value="P:doxorubicin transport"/>
    <property type="evidence" value="ECO:0007669"/>
    <property type="project" value="InterPro"/>
</dbReference>
<dbReference type="GO" id="GO:0043215">
    <property type="term" value="P:daunorubicin transport"/>
    <property type="evidence" value="ECO:0007669"/>
    <property type="project" value="InterPro"/>
</dbReference>
<dbReference type="InParanoid" id="L0A9V0"/>
<reference evidence="11" key="1">
    <citation type="submission" date="2012-03" db="EMBL/GenBank/DDBJ databases">
        <title>Complete genome of Caldisphaera lagunensis DSM 15908.</title>
        <authorList>
            <person name="Lucas S."/>
            <person name="Copeland A."/>
            <person name="Lapidus A."/>
            <person name="Glavina del Rio T."/>
            <person name="Dalin E."/>
            <person name="Tice H."/>
            <person name="Bruce D."/>
            <person name="Goodwin L."/>
            <person name="Pitluck S."/>
            <person name="Peters L."/>
            <person name="Mikhailova N."/>
            <person name="Teshima H."/>
            <person name="Kyrpides N."/>
            <person name="Mavromatis K."/>
            <person name="Ivanova N."/>
            <person name="Brettin T."/>
            <person name="Detter J.C."/>
            <person name="Han C."/>
            <person name="Larimer F."/>
            <person name="Land M."/>
            <person name="Hauser L."/>
            <person name="Markowitz V."/>
            <person name="Cheng J.-F."/>
            <person name="Hugenholtz P."/>
            <person name="Woyke T."/>
            <person name="Wu D."/>
            <person name="Spring S."/>
            <person name="Schroeder M."/>
            <person name="Brambilla E."/>
            <person name="Klenk H.-P."/>
            <person name="Eisen J.A."/>
        </authorList>
    </citation>
    <scope>NUCLEOTIDE SEQUENCE [LARGE SCALE GENOMIC DNA]</scope>
    <source>
        <strain evidence="11">DSM 15908 / JCM 11604 / IC-154</strain>
    </source>
</reference>
<evidence type="ECO:0000256" key="7">
    <source>
        <dbReference type="ARBA" id="ARBA00023136"/>
    </source>
</evidence>
<dbReference type="FunCoup" id="L0A9V0">
    <property type="interactions" value="23"/>
</dbReference>
<comment type="similarity">
    <text evidence="8">Belongs to the ABC transporter superfamily. Drug exporter-1 (DrugE1) (TC 3.A.1.105) family.</text>
</comment>
<evidence type="ECO:0000259" key="9">
    <source>
        <dbReference type="PROSITE" id="PS50893"/>
    </source>
</evidence>
<keyword evidence="4" id="KW-0547">Nucleotide-binding</keyword>
<keyword evidence="3" id="KW-1003">Cell membrane</keyword>
<dbReference type="STRING" id="1056495.Calag_0886"/>
<dbReference type="eggNOG" id="arCOG00196">
    <property type="taxonomic scope" value="Archaea"/>
</dbReference>
<evidence type="ECO:0000256" key="1">
    <source>
        <dbReference type="ARBA" id="ARBA00004413"/>
    </source>
</evidence>
<keyword evidence="11" id="KW-1185">Reference proteome</keyword>
<gene>
    <name evidence="10" type="ordered locus">Calag_0886</name>
</gene>
<sequence length="329" mass="37210">METVIEVKNLTKKYGDFVAVDHINFNINKGEVFSLLGPNGAGKTTTIGMLSTIKRPTEGDAFILGHSIVKQKYYVRKLIGVSPQDLTADDELTGYENVLIMAKLFGYRGKDAEERAKWALEFMDLWDSAFKKVREYSGGMRRRLEVSMSIVHNPAVVFLDEPTVGLDVQSRRHIWELIRDLKKNGTTVLLTTHYMEEAESLSDRVAIIDHGKIIAIGTPDELKAKIKGDRIYVTLKDTDHMDEIIAKINDILPNSTNKVDGQILIKTESSSEFLPQLIKILSDHEVVELKVVKPNLEEVFLELTGKGLKEDEGGFDRFKYMRVVRGARR</sequence>
<dbReference type="GO" id="GO:0005524">
    <property type="term" value="F:ATP binding"/>
    <property type="evidence" value="ECO:0007669"/>
    <property type="project" value="UniProtKB-KW"/>
</dbReference>
<keyword evidence="6" id="KW-1278">Translocase</keyword>
<dbReference type="PANTHER" id="PTHR43582">
    <property type="entry name" value="LINEARMYCIN RESISTANCE ATP-BINDING PROTEIN LNRL"/>
    <property type="match status" value="1"/>
</dbReference>
<dbReference type="GeneID" id="14212146"/>
<dbReference type="InterPro" id="IPR003593">
    <property type="entry name" value="AAA+_ATPase"/>
</dbReference>
<dbReference type="PANTHER" id="PTHR43582:SF2">
    <property type="entry name" value="LINEARMYCIN RESISTANCE ATP-BINDING PROTEIN LNRL"/>
    <property type="match status" value="1"/>
</dbReference>
<organism evidence="10 11">
    <name type="scientific">Caldisphaera lagunensis (strain DSM 15908 / JCM 11604 / ANMR 0165 / IC-154)</name>
    <dbReference type="NCBI Taxonomy" id="1056495"/>
    <lineage>
        <taxon>Archaea</taxon>
        <taxon>Thermoproteota</taxon>
        <taxon>Thermoprotei</taxon>
        <taxon>Acidilobales</taxon>
        <taxon>Caldisphaeraceae</taxon>
        <taxon>Caldisphaera</taxon>
    </lineage>
</organism>
<evidence type="ECO:0000256" key="2">
    <source>
        <dbReference type="ARBA" id="ARBA00022448"/>
    </source>
</evidence>
<dbReference type="EMBL" id="CP003378">
    <property type="protein sequence ID" value="AFZ70626.1"/>
    <property type="molecule type" value="Genomic_DNA"/>
</dbReference>
<dbReference type="GO" id="GO:0005886">
    <property type="term" value="C:plasma membrane"/>
    <property type="evidence" value="ECO:0007669"/>
    <property type="project" value="UniProtKB-SubCell"/>
</dbReference>
<keyword evidence="5 10" id="KW-0067">ATP-binding</keyword>
<name>L0A9V0_CALLD</name>
<evidence type="ECO:0000256" key="4">
    <source>
        <dbReference type="ARBA" id="ARBA00022741"/>
    </source>
</evidence>
<dbReference type="Pfam" id="PF00005">
    <property type="entry name" value="ABC_tran"/>
    <property type="match status" value="1"/>
</dbReference>
<protein>
    <submittedName>
        <fullName evidence="10">Daunorubicin resistance ABC transporter ATP-binding subunit</fullName>
    </submittedName>
</protein>
<evidence type="ECO:0000256" key="5">
    <source>
        <dbReference type="ARBA" id="ARBA00022840"/>
    </source>
</evidence>
<dbReference type="InterPro" id="IPR027417">
    <property type="entry name" value="P-loop_NTPase"/>
</dbReference>
<evidence type="ECO:0000313" key="10">
    <source>
        <dbReference type="EMBL" id="AFZ70626.1"/>
    </source>
</evidence>
<evidence type="ECO:0000256" key="8">
    <source>
        <dbReference type="ARBA" id="ARBA00049985"/>
    </source>
</evidence>
<dbReference type="InterPro" id="IPR003439">
    <property type="entry name" value="ABC_transporter-like_ATP-bd"/>
</dbReference>
<dbReference type="SUPFAM" id="SSF52540">
    <property type="entry name" value="P-loop containing nucleoside triphosphate hydrolases"/>
    <property type="match status" value="1"/>
</dbReference>
<keyword evidence="2" id="KW-0813">Transport</keyword>
<dbReference type="PROSITE" id="PS50893">
    <property type="entry name" value="ABC_TRANSPORTER_2"/>
    <property type="match status" value="1"/>
</dbReference>
<dbReference type="GO" id="GO:0016887">
    <property type="term" value="F:ATP hydrolysis activity"/>
    <property type="evidence" value="ECO:0007669"/>
    <property type="project" value="InterPro"/>
</dbReference>
<dbReference type="SMART" id="SM00382">
    <property type="entry name" value="AAA"/>
    <property type="match status" value="1"/>
</dbReference>
<feature type="domain" description="ABC transporter" evidence="9">
    <location>
        <begin position="5"/>
        <end position="235"/>
    </location>
</feature>
<dbReference type="KEGG" id="clg:Calag_0886"/>
<dbReference type="PROSITE" id="PS00211">
    <property type="entry name" value="ABC_TRANSPORTER_1"/>
    <property type="match status" value="1"/>
</dbReference>
<dbReference type="InterPro" id="IPR017871">
    <property type="entry name" value="ABC_transporter-like_CS"/>
</dbReference>
<dbReference type="Proteomes" id="UP000010469">
    <property type="component" value="Chromosome"/>
</dbReference>
<dbReference type="AlphaFoldDB" id="L0A9V0"/>
<dbReference type="Gene3D" id="3.40.50.300">
    <property type="entry name" value="P-loop containing nucleotide triphosphate hydrolases"/>
    <property type="match status" value="1"/>
</dbReference>
<evidence type="ECO:0000313" key="11">
    <source>
        <dbReference type="Proteomes" id="UP000010469"/>
    </source>
</evidence>
<dbReference type="HOGENOM" id="CLU_000604_1_2_2"/>
<evidence type="ECO:0000256" key="6">
    <source>
        <dbReference type="ARBA" id="ARBA00022967"/>
    </source>
</evidence>